<reference evidence="1" key="1">
    <citation type="submission" date="2020-04" db="EMBL/GenBank/DDBJ databases">
        <title>A chromosome-scale assembly and high-density genetic map of the yellow drum (Nibea albiflora) genome.</title>
        <authorList>
            <person name="Xu D."/>
            <person name="Zhang W."/>
            <person name="Chen R."/>
            <person name="Tan P."/>
            <person name="Wang L."/>
            <person name="Song H."/>
            <person name="Tian L."/>
            <person name="Zhu Q."/>
            <person name="Wang B."/>
        </authorList>
    </citation>
    <scope>NUCLEOTIDE SEQUENCE</scope>
    <source>
        <strain evidence="1">ZJHYS-2018</strain>
    </source>
</reference>
<comment type="caution">
    <text evidence="1">The sequence shown here is derived from an EMBL/GenBank/DDBJ whole genome shotgun (WGS) entry which is preliminary data.</text>
</comment>
<protein>
    <submittedName>
        <fullName evidence="1">Uncharacterized protein</fullName>
    </submittedName>
</protein>
<sequence>MASENADFMSTEAPSSSTLSVELPAPTVGAEVDCLGGNDVEGASPELPPSEQQTEEDSQKSASSELPGPSVVLRSRRLPKRLEDKNCSCCKAEFERQGRSFNRKAVYTFTSPETVQWVFPEAVVHDKSFLCEPCAQVIKSKCKRKQNKRKVLWLIPPVENKSELRDKKKKGRRMGKKSKAAQLVSKSRYKAAFKLLWSAKGARKPMMEFWRKQLKQEMKTLMRQTDNPFHQKVFSKKPLSSFPWRRCLNWAQDKAPLVTSCLTSLFPDINALSKSSHQLSEEQAQMLLERRAVVALSIPLFTRNIWKNNFLQAALGAELRLQGSSGSSLDVLNTMGLCQNKDTVRLLLLGLQNGKNANGQRMLKQELLKGEHMADVEEEEEEEEEEDDDDDEEVDGEEDEDEETVDEEEEAVDEEEEAVDEEEEAVDEEEDAVDKEQEPIDEEQEPVDEEQDEEEMEMAVQEEVEVENQVSDEKAEIEKKKRRKKAKKQRNKRGKRKIQEREEEEVEEEEEDDEGSEEKKRRVVVVRLGLLKGHSEVGRSDLSAP</sequence>
<evidence type="ECO:0000313" key="2">
    <source>
        <dbReference type="Proteomes" id="UP000805704"/>
    </source>
</evidence>
<gene>
    <name evidence="1" type="ORF">GBF38_013700</name>
</gene>
<evidence type="ECO:0000313" key="1">
    <source>
        <dbReference type="EMBL" id="KAG8007950.1"/>
    </source>
</evidence>
<proteinExistence type="predicted"/>
<accession>A0ACB7F1P9</accession>
<name>A0ACB7F1P9_NIBAL</name>
<organism evidence="1 2">
    <name type="scientific">Nibea albiflora</name>
    <name type="common">Yellow drum</name>
    <name type="synonym">Corvina albiflora</name>
    <dbReference type="NCBI Taxonomy" id="240163"/>
    <lineage>
        <taxon>Eukaryota</taxon>
        <taxon>Metazoa</taxon>
        <taxon>Chordata</taxon>
        <taxon>Craniata</taxon>
        <taxon>Vertebrata</taxon>
        <taxon>Euteleostomi</taxon>
        <taxon>Actinopterygii</taxon>
        <taxon>Neopterygii</taxon>
        <taxon>Teleostei</taxon>
        <taxon>Neoteleostei</taxon>
        <taxon>Acanthomorphata</taxon>
        <taxon>Eupercaria</taxon>
        <taxon>Sciaenidae</taxon>
        <taxon>Nibea</taxon>
    </lineage>
</organism>
<dbReference type="Proteomes" id="UP000805704">
    <property type="component" value="Chromosome 2"/>
</dbReference>
<keyword evidence="2" id="KW-1185">Reference proteome</keyword>
<dbReference type="EMBL" id="CM024790">
    <property type="protein sequence ID" value="KAG8007950.1"/>
    <property type="molecule type" value="Genomic_DNA"/>
</dbReference>